<comment type="caution">
    <text evidence="1">The sequence shown here is derived from an EMBL/GenBank/DDBJ whole genome shotgun (WGS) entry which is preliminary data.</text>
</comment>
<evidence type="ECO:0000313" key="2">
    <source>
        <dbReference type="Proteomes" id="UP001388673"/>
    </source>
</evidence>
<dbReference type="KEGG" id="kne:92181747"/>
<name>A0AAW0YPN5_9TREE</name>
<gene>
    <name evidence="1" type="ORF">IAR55_004489</name>
</gene>
<evidence type="ECO:0000313" key="1">
    <source>
        <dbReference type="EMBL" id="KAK8850571.1"/>
    </source>
</evidence>
<reference evidence="1 2" key="1">
    <citation type="journal article" date="2024" name="bioRxiv">
        <title>Comparative genomics of Cryptococcus and Kwoniella reveals pathogenesis evolution and contrasting karyotype dynamics via intercentromeric recombination or chromosome fusion.</title>
        <authorList>
            <person name="Coelho M.A."/>
            <person name="David-Palma M."/>
            <person name="Shea T."/>
            <person name="Bowers K."/>
            <person name="McGinley-Smith S."/>
            <person name="Mohammad A.W."/>
            <person name="Gnirke A."/>
            <person name="Yurkov A.M."/>
            <person name="Nowrousian M."/>
            <person name="Sun S."/>
            <person name="Cuomo C.A."/>
            <person name="Heitman J."/>
        </authorList>
    </citation>
    <scope>NUCLEOTIDE SEQUENCE [LARGE SCALE GENOMIC DNA]</scope>
    <source>
        <strain evidence="1 2">CBS 13917</strain>
    </source>
</reference>
<dbReference type="EMBL" id="JBCAWK010000008">
    <property type="protein sequence ID" value="KAK8850571.1"/>
    <property type="molecule type" value="Genomic_DNA"/>
</dbReference>
<dbReference type="AlphaFoldDB" id="A0AAW0YPN5"/>
<organism evidence="1 2">
    <name type="scientific">Kwoniella newhampshirensis</name>
    <dbReference type="NCBI Taxonomy" id="1651941"/>
    <lineage>
        <taxon>Eukaryota</taxon>
        <taxon>Fungi</taxon>
        <taxon>Dikarya</taxon>
        <taxon>Basidiomycota</taxon>
        <taxon>Agaricomycotina</taxon>
        <taxon>Tremellomycetes</taxon>
        <taxon>Tremellales</taxon>
        <taxon>Cryptococcaceae</taxon>
        <taxon>Kwoniella</taxon>
    </lineage>
</organism>
<sequence>MATRSKPQQALSHPSQPFYLHYAGMTGKVTAADRMRADASTTQRHYANFLPFAPNPPRTYPFRHRFRVTSVDELRTNPTVGDVEQILITALGLGLNDDAGGWFDHYEPPQVLKDVLRSTMKTVGKLPAVDASLPPPLHDRITSVLHESRTFWQTKRDGGVEVGEKILDKAFTASLNAALAVPTVNGIAIMKTLADDTPQEQYRGSVVGPWAANAGRALMMERKFLSLLYDEVGIVGDLPLETVRRVYGGFTDIFSTCLPNSLWSEAVAFASKYIVAVKPLVITTWSSLNAHLVWIQDGLNSVWADDYQDLDIGRVKQIDKREMNARDFLDQIGRCGIIRTGPSENDVALCISRPHPGGLKYDPELAKPRRHLHFLAFCAEQLLATVARKYAGTISTQELESDRLNHLQRIRDEFVHHSEASGLADMLEENKKRLLGVQTPLSSLRRLDKGGKGPTRAGFSRTGLRAAPLGPQREMQMRELEEDYYGRKLRGAPPNPHNVLPWGMEMGSPEWRKWFGSLKDGALITQAVNGYGTTQEGVQATMRNRASSRQKGRLAQSLIHQRARELAIGPLNEQVSRASCGMQWLKLEKSFAISQV</sequence>
<dbReference type="RefSeq" id="XP_066802002.1">
    <property type="nucleotide sequence ID" value="XM_066947588.1"/>
</dbReference>
<accession>A0AAW0YPN5</accession>
<dbReference type="GeneID" id="92181747"/>
<proteinExistence type="predicted"/>
<keyword evidence="2" id="KW-1185">Reference proteome</keyword>
<protein>
    <submittedName>
        <fullName evidence="1">Uncharacterized protein</fullName>
    </submittedName>
</protein>
<dbReference type="Proteomes" id="UP001388673">
    <property type="component" value="Unassembled WGS sequence"/>
</dbReference>